<gene>
    <name evidence="1" type="ORF">DDIC_08290</name>
</gene>
<sequence length="114" mass="12948">MDYLFKLADVALKSVGKKTFTLEDGHSMTISPSGDGKTMKIDIDDGESYKTRGSNSFVSQIVKILKNRGVAWWDETKEGQDNVYNVLSMYEQFEDVPQQERQDMLGNNCFVNSH</sequence>
<dbReference type="Proteomes" id="UP000297065">
    <property type="component" value="Chromosome"/>
</dbReference>
<evidence type="ECO:0000313" key="1">
    <source>
        <dbReference type="EMBL" id="QCC85870.1"/>
    </source>
</evidence>
<dbReference type="AlphaFoldDB" id="A0A4V1CXD8"/>
<dbReference type="EMBL" id="CP036295">
    <property type="protein sequence ID" value="QCC85870.1"/>
    <property type="molecule type" value="Genomic_DNA"/>
</dbReference>
<protein>
    <submittedName>
        <fullName evidence="1">Uncharacterized protein</fullName>
    </submittedName>
</protein>
<proteinExistence type="predicted"/>
<organism evidence="1 2">
    <name type="scientific">Desulfovibrio desulfuricans</name>
    <dbReference type="NCBI Taxonomy" id="876"/>
    <lineage>
        <taxon>Bacteria</taxon>
        <taxon>Pseudomonadati</taxon>
        <taxon>Thermodesulfobacteriota</taxon>
        <taxon>Desulfovibrionia</taxon>
        <taxon>Desulfovibrionales</taxon>
        <taxon>Desulfovibrionaceae</taxon>
        <taxon>Desulfovibrio</taxon>
    </lineage>
</organism>
<name>A0A4V1CXD8_DESDE</name>
<dbReference type="RefSeq" id="WP_136400002.1">
    <property type="nucleotide sequence ID" value="NZ_CP036295.1"/>
</dbReference>
<dbReference type="OrthoDB" id="9875966at2"/>
<evidence type="ECO:0000313" key="2">
    <source>
        <dbReference type="Proteomes" id="UP000297065"/>
    </source>
</evidence>
<reference evidence="1 2" key="1">
    <citation type="submission" date="2019-02" db="EMBL/GenBank/DDBJ databases">
        <title>Complete Genome Sequence of Desulfovibrio desulfuricans IC1, a Sulfonate Utilizing Anaerobe.</title>
        <authorList>
            <person name="Day L.A."/>
            <person name="De Leon K.B."/>
            <person name="Wall J.D."/>
        </authorList>
    </citation>
    <scope>NUCLEOTIDE SEQUENCE [LARGE SCALE GENOMIC DNA]</scope>
    <source>
        <strain evidence="1 2">IC1</strain>
    </source>
</reference>
<accession>A0A4V1CXD8</accession>